<dbReference type="Proteomes" id="UP000675880">
    <property type="component" value="Unassembled WGS sequence"/>
</dbReference>
<comment type="caution">
    <text evidence="1">The sequence shown here is derived from an EMBL/GenBank/DDBJ whole genome shotgun (WGS) entry which is preliminary data.</text>
</comment>
<evidence type="ECO:0000313" key="2">
    <source>
        <dbReference type="Proteomes" id="UP000675880"/>
    </source>
</evidence>
<keyword evidence="2" id="KW-1185">Reference proteome</keyword>
<protein>
    <submittedName>
        <fullName evidence="1">Uncharacterized protein</fullName>
    </submittedName>
</protein>
<evidence type="ECO:0000313" key="1">
    <source>
        <dbReference type="EMBL" id="CAE6772333.1"/>
    </source>
</evidence>
<sequence length="110" mass="12500">MSFDRDTTLTLQVHRVEDLLLRFPGSHCASCVEEPVGEGRFTVIDMGDDREISDETLQILAHVPQNRFIIVTASKVVKEIARRYNPRAARRFTHQARSCRAVVVSRPVIP</sequence>
<proteinExistence type="predicted"/>
<organism evidence="1 2">
    <name type="scientific">Nitrospira defluvii</name>
    <dbReference type="NCBI Taxonomy" id="330214"/>
    <lineage>
        <taxon>Bacteria</taxon>
        <taxon>Pseudomonadati</taxon>
        <taxon>Nitrospirota</taxon>
        <taxon>Nitrospiria</taxon>
        <taxon>Nitrospirales</taxon>
        <taxon>Nitrospiraceae</taxon>
        <taxon>Nitrospira</taxon>
    </lineage>
</organism>
<dbReference type="EMBL" id="CAJNBJ010000017">
    <property type="protein sequence ID" value="CAE6772333.1"/>
    <property type="molecule type" value="Genomic_DNA"/>
</dbReference>
<reference evidence="1 2" key="1">
    <citation type="submission" date="2021-02" db="EMBL/GenBank/DDBJ databases">
        <authorList>
            <person name="Han P."/>
        </authorList>
    </citation>
    <scope>NUCLEOTIDE SEQUENCE [LARGE SCALE GENOMIC DNA]</scope>
    <source>
        <strain evidence="1">Candidatus Nitrospira sp. ZN2</strain>
    </source>
</reference>
<gene>
    <name evidence="1" type="ORF">NSPZN2_40349</name>
</gene>
<name>A0ABM8RUF5_9BACT</name>
<accession>A0ABM8RUF5</accession>